<evidence type="ECO:0000256" key="3">
    <source>
        <dbReference type="ARBA" id="ARBA00022448"/>
    </source>
</evidence>
<feature type="transmembrane region" description="Helical" evidence="9">
    <location>
        <begin position="95"/>
        <end position="115"/>
    </location>
</feature>
<name>A0A1H9QRR5_9ACTN</name>
<organism evidence="11 12">
    <name type="scientific">Propionibacterium cyclohexanicum</name>
    <dbReference type="NCBI Taxonomy" id="64702"/>
    <lineage>
        <taxon>Bacteria</taxon>
        <taxon>Bacillati</taxon>
        <taxon>Actinomycetota</taxon>
        <taxon>Actinomycetes</taxon>
        <taxon>Propionibacteriales</taxon>
        <taxon>Propionibacteriaceae</taxon>
        <taxon>Propionibacterium</taxon>
    </lineage>
</organism>
<dbReference type="InterPro" id="IPR035906">
    <property type="entry name" value="MetI-like_sf"/>
</dbReference>
<evidence type="ECO:0000256" key="1">
    <source>
        <dbReference type="ARBA" id="ARBA00004651"/>
    </source>
</evidence>
<dbReference type="GO" id="GO:0022857">
    <property type="term" value="F:transmembrane transporter activity"/>
    <property type="evidence" value="ECO:0007669"/>
    <property type="project" value="InterPro"/>
</dbReference>
<evidence type="ECO:0000256" key="2">
    <source>
        <dbReference type="ARBA" id="ARBA00010072"/>
    </source>
</evidence>
<dbReference type="PROSITE" id="PS50928">
    <property type="entry name" value="ABC_TM1"/>
    <property type="match status" value="1"/>
</dbReference>
<dbReference type="RefSeq" id="WP_091967850.1">
    <property type="nucleotide sequence ID" value="NZ_FOGZ01000004.1"/>
</dbReference>
<evidence type="ECO:0000259" key="10">
    <source>
        <dbReference type="PROSITE" id="PS50928"/>
    </source>
</evidence>
<sequence length="227" mass="24421">MNDLLDLMRQFHILEAFWMTIKISLLGMLGALVLGTVVAVMRVSPIGVFQLFAKAYVSLCVNLPLTLVVFFAFFAMFLLLGIHLAPPGSRNSTEAFLWGVVAIAVYHSGFVAEAIRSGINTVPLGQAEAARAIGLTFGQTLTSVVLPQALRGAISPLGTTANSLVKNTTVLATIGVAEASYQMANMIEFRSDALYAIFFIMAAGFVILTLPLNVFFTRLSTKLAVTR</sequence>
<protein>
    <submittedName>
        <fullName evidence="11">Glutamate transport system permease protein</fullName>
    </submittedName>
</protein>
<dbReference type="SUPFAM" id="SSF161098">
    <property type="entry name" value="MetI-like"/>
    <property type="match status" value="1"/>
</dbReference>
<comment type="subcellular location">
    <subcellularLocation>
        <location evidence="1 9">Cell membrane</location>
        <topology evidence="1 9">Multi-pass membrane protein</topology>
    </subcellularLocation>
</comment>
<dbReference type="OrthoDB" id="3181282at2"/>
<evidence type="ECO:0000256" key="9">
    <source>
        <dbReference type="RuleBase" id="RU363032"/>
    </source>
</evidence>
<evidence type="ECO:0000256" key="5">
    <source>
        <dbReference type="ARBA" id="ARBA00022692"/>
    </source>
</evidence>
<keyword evidence="7 9" id="KW-1133">Transmembrane helix</keyword>
<accession>A0A1H9QRR5</accession>
<dbReference type="GO" id="GO:0006865">
    <property type="term" value="P:amino acid transport"/>
    <property type="evidence" value="ECO:0007669"/>
    <property type="project" value="UniProtKB-KW"/>
</dbReference>
<dbReference type="PANTHER" id="PTHR30614">
    <property type="entry name" value="MEMBRANE COMPONENT OF AMINO ACID ABC TRANSPORTER"/>
    <property type="match status" value="1"/>
</dbReference>
<dbReference type="EMBL" id="FOGZ01000004">
    <property type="protein sequence ID" value="SER63077.1"/>
    <property type="molecule type" value="Genomic_DNA"/>
</dbReference>
<feature type="transmembrane region" description="Helical" evidence="9">
    <location>
        <begin position="193"/>
        <end position="216"/>
    </location>
</feature>
<dbReference type="STRING" id="64702.SAMN05443377_10478"/>
<dbReference type="PANTHER" id="PTHR30614:SF37">
    <property type="entry name" value="AMINO-ACID ABC TRANSPORTER PERMEASE PROTEIN YHDX-RELATED"/>
    <property type="match status" value="1"/>
</dbReference>
<dbReference type="Pfam" id="PF00528">
    <property type="entry name" value="BPD_transp_1"/>
    <property type="match status" value="1"/>
</dbReference>
<evidence type="ECO:0000256" key="8">
    <source>
        <dbReference type="ARBA" id="ARBA00023136"/>
    </source>
</evidence>
<dbReference type="NCBIfam" id="TIGR01726">
    <property type="entry name" value="HEQRo_perm_3TM"/>
    <property type="match status" value="1"/>
</dbReference>
<feature type="transmembrane region" description="Helical" evidence="9">
    <location>
        <begin position="55"/>
        <end position="83"/>
    </location>
</feature>
<gene>
    <name evidence="11" type="ORF">SAMN05443377_10478</name>
</gene>
<dbReference type="InterPro" id="IPR000515">
    <property type="entry name" value="MetI-like"/>
</dbReference>
<dbReference type="GO" id="GO:0043190">
    <property type="term" value="C:ATP-binding cassette (ABC) transporter complex"/>
    <property type="evidence" value="ECO:0007669"/>
    <property type="project" value="InterPro"/>
</dbReference>
<evidence type="ECO:0000313" key="12">
    <source>
        <dbReference type="Proteomes" id="UP000198815"/>
    </source>
</evidence>
<comment type="similarity">
    <text evidence="2">Belongs to the binding-protein-dependent transport system permease family. HisMQ subfamily.</text>
</comment>
<feature type="domain" description="ABC transmembrane type-1" evidence="10">
    <location>
        <begin position="17"/>
        <end position="216"/>
    </location>
</feature>
<keyword evidence="4" id="KW-1003">Cell membrane</keyword>
<evidence type="ECO:0000256" key="6">
    <source>
        <dbReference type="ARBA" id="ARBA00022970"/>
    </source>
</evidence>
<feature type="transmembrane region" description="Helical" evidence="9">
    <location>
        <begin position="20"/>
        <end position="43"/>
    </location>
</feature>
<keyword evidence="12" id="KW-1185">Reference proteome</keyword>
<dbReference type="Proteomes" id="UP000198815">
    <property type="component" value="Unassembled WGS sequence"/>
</dbReference>
<dbReference type="CDD" id="cd06261">
    <property type="entry name" value="TM_PBP2"/>
    <property type="match status" value="1"/>
</dbReference>
<dbReference type="Gene3D" id="1.10.3720.10">
    <property type="entry name" value="MetI-like"/>
    <property type="match status" value="1"/>
</dbReference>
<keyword evidence="5 9" id="KW-0812">Transmembrane</keyword>
<keyword evidence="6" id="KW-0029">Amino-acid transport</keyword>
<dbReference type="InterPro" id="IPR010065">
    <property type="entry name" value="AA_ABC_transptr_permease_3TM"/>
</dbReference>
<keyword evidence="3 9" id="KW-0813">Transport</keyword>
<dbReference type="AlphaFoldDB" id="A0A1H9QRR5"/>
<keyword evidence="8 9" id="KW-0472">Membrane</keyword>
<evidence type="ECO:0000256" key="4">
    <source>
        <dbReference type="ARBA" id="ARBA00022475"/>
    </source>
</evidence>
<dbReference type="InterPro" id="IPR043429">
    <property type="entry name" value="ArtM/GltK/GlnP/TcyL/YhdX-like"/>
</dbReference>
<reference evidence="11 12" key="1">
    <citation type="submission" date="2016-10" db="EMBL/GenBank/DDBJ databases">
        <authorList>
            <person name="de Groot N.N."/>
        </authorList>
    </citation>
    <scope>NUCLEOTIDE SEQUENCE [LARGE SCALE GENOMIC DNA]</scope>
    <source>
        <strain evidence="11 12">DSM 16859</strain>
    </source>
</reference>
<evidence type="ECO:0000313" key="11">
    <source>
        <dbReference type="EMBL" id="SER63077.1"/>
    </source>
</evidence>
<evidence type="ECO:0000256" key="7">
    <source>
        <dbReference type="ARBA" id="ARBA00022989"/>
    </source>
</evidence>
<proteinExistence type="inferred from homology"/>